<evidence type="ECO:0000313" key="8">
    <source>
        <dbReference type="Proteomes" id="UP000621500"/>
    </source>
</evidence>
<dbReference type="PANTHER" id="PTHR43133:SF57">
    <property type="entry name" value="RNA POLYMERASE SIGMA-70 FACTOR"/>
    <property type="match status" value="1"/>
</dbReference>
<dbReference type="SUPFAM" id="SSF88659">
    <property type="entry name" value="Sigma3 and sigma4 domains of RNA polymerase sigma factors"/>
    <property type="match status" value="1"/>
</dbReference>
<gene>
    <name evidence="7" type="ORF">Pma05_11610</name>
</gene>
<evidence type="ECO:0000256" key="5">
    <source>
        <dbReference type="SAM" id="MobiDB-lite"/>
    </source>
</evidence>
<dbReference type="Gene3D" id="1.10.10.10">
    <property type="entry name" value="Winged helix-like DNA-binding domain superfamily/Winged helix DNA-binding domain"/>
    <property type="match status" value="1"/>
</dbReference>
<reference evidence="7 8" key="1">
    <citation type="submission" date="2021-01" db="EMBL/GenBank/DDBJ databases">
        <title>Whole genome shotgun sequence of Plantactinospora mayteni NBRC 109088.</title>
        <authorList>
            <person name="Komaki H."/>
            <person name="Tamura T."/>
        </authorList>
    </citation>
    <scope>NUCLEOTIDE SEQUENCE [LARGE SCALE GENOMIC DNA]</scope>
    <source>
        <strain evidence="7 8">NBRC 109088</strain>
    </source>
</reference>
<evidence type="ECO:0000259" key="6">
    <source>
        <dbReference type="Pfam" id="PF08281"/>
    </source>
</evidence>
<evidence type="ECO:0000256" key="2">
    <source>
        <dbReference type="ARBA" id="ARBA00023015"/>
    </source>
</evidence>
<dbReference type="EMBL" id="BONX01000007">
    <property type="protein sequence ID" value="GIG94588.1"/>
    <property type="molecule type" value="Genomic_DNA"/>
</dbReference>
<comment type="caution">
    <text evidence="7">The sequence shown here is derived from an EMBL/GenBank/DDBJ whole genome shotgun (WGS) entry which is preliminary data.</text>
</comment>
<dbReference type="Pfam" id="PF08281">
    <property type="entry name" value="Sigma70_r4_2"/>
    <property type="match status" value="1"/>
</dbReference>
<dbReference type="SUPFAM" id="SSF88946">
    <property type="entry name" value="Sigma2 domain of RNA polymerase sigma factors"/>
    <property type="match status" value="1"/>
</dbReference>
<evidence type="ECO:0000256" key="1">
    <source>
        <dbReference type="ARBA" id="ARBA00010641"/>
    </source>
</evidence>
<keyword evidence="4" id="KW-0804">Transcription</keyword>
<organism evidence="7 8">
    <name type="scientific">Plantactinospora mayteni</name>
    <dbReference type="NCBI Taxonomy" id="566021"/>
    <lineage>
        <taxon>Bacteria</taxon>
        <taxon>Bacillati</taxon>
        <taxon>Actinomycetota</taxon>
        <taxon>Actinomycetes</taxon>
        <taxon>Micromonosporales</taxon>
        <taxon>Micromonosporaceae</taxon>
        <taxon>Plantactinospora</taxon>
    </lineage>
</organism>
<dbReference type="RefSeq" id="WP_203856238.1">
    <property type="nucleotide sequence ID" value="NZ_BAAAZQ010000005.1"/>
</dbReference>
<dbReference type="InterPro" id="IPR039425">
    <property type="entry name" value="RNA_pol_sigma-70-like"/>
</dbReference>
<keyword evidence="8" id="KW-1185">Reference proteome</keyword>
<keyword evidence="3" id="KW-0731">Sigma factor</keyword>
<dbReference type="Gene3D" id="1.10.1740.10">
    <property type="match status" value="1"/>
</dbReference>
<proteinExistence type="inferred from homology"/>
<evidence type="ECO:0000256" key="3">
    <source>
        <dbReference type="ARBA" id="ARBA00023082"/>
    </source>
</evidence>
<keyword evidence="2" id="KW-0805">Transcription regulation</keyword>
<accession>A0ABQ4EIL7</accession>
<name>A0ABQ4EIL7_9ACTN</name>
<evidence type="ECO:0000256" key="4">
    <source>
        <dbReference type="ARBA" id="ARBA00023163"/>
    </source>
</evidence>
<dbReference type="InterPro" id="IPR013325">
    <property type="entry name" value="RNA_pol_sigma_r2"/>
</dbReference>
<feature type="region of interest" description="Disordered" evidence="5">
    <location>
        <begin position="199"/>
        <end position="220"/>
    </location>
</feature>
<sequence length="220" mass="24376">MATSLHRPTLTGRRHRPSFDAGLVDRTRCGDRAAFAELYQLTLDAVTRYVAVRMRERDREAIGDLVHDAYCFALAEPTLIGDDPIGSMLRLAARAVTRHQWSHRRYLRAAYTVGEDQQTNPAPDSLGSAAPTVSEAVTRMTFVHALARLTSDQRQAIQLRHIDGYPRDATAKAMGRTVNAVRHLERAAMRRLQRQFTTAAEDPAPDAGRLTALAGTTSAR</sequence>
<evidence type="ECO:0000313" key="7">
    <source>
        <dbReference type="EMBL" id="GIG94588.1"/>
    </source>
</evidence>
<comment type="similarity">
    <text evidence="1">Belongs to the sigma-70 factor family. ECF subfamily.</text>
</comment>
<dbReference type="Proteomes" id="UP000621500">
    <property type="component" value="Unassembled WGS sequence"/>
</dbReference>
<dbReference type="InterPro" id="IPR014284">
    <property type="entry name" value="RNA_pol_sigma-70_dom"/>
</dbReference>
<dbReference type="InterPro" id="IPR013324">
    <property type="entry name" value="RNA_pol_sigma_r3/r4-like"/>
</dbReference>
<dbReference type="InterPro" id="IPR013249">
    <property type="entry name" value="RNA_pol_sigma70_r4_t2"/>
</dbReference>
<dbReference type="InterPro" id="IPR036388">
    <property type="entry name" value="WH-like_DNA-bd_sf"/>
</dbReference>
<dbReference type="PANTHER" id="PTHR43133">
    <property type="entry name" value="RNA POLYMERASE ECF-TYPE SIGMA FACTO"/>
    <property type="match status" value="1"/>
</dbReference>
<feature type="domain" description="RNA polymerase sigma factor 70 region 4 type 2" evidence="6">
    <location>
        <begin position="142"/>
        <end position="192"/>
    </location>
</feature>
<dbReference type="NCBIfam" id="TIGR02937">
    <property type="entry name" value="sigma70-ECF"/>
    <property type="match status" value="1"/>
</dbReference>
<protein>
    <recommendedName>
        <fullName evidence="6">RNA polymerase sigma factor 70 region 4 type 2 domain-containing protein</fullName>
    </recommendedName>
</protein>